<evidence type="ECO:0000256" key="3">
    <source>
        <dbReference type="ARBA" id="ARBA00022679"/>
    </source>
</evidence>
<gene>
    <name evidence="6" type="ORF">LTR91_021891</name>
</gene>
<comment type="caution">
    <text evidence="6">The sequence shown here is derived from an EMBL/GenBank/DDBJ whole genome shotgun (WGS) entry which is preliminary data.</text>
</comment>
<reference evidence="6" key="1">
    <citation type="submission" date="2023-06" db="EMBL/GenBank/DDBJ databases">
        <title>Black Yeasts Isolated from many extreme environments.</title>
        <authorList>
            <person name="Coleine C."/>
            <person name="Stajich J.E."/>
            <person name="Selbmann L."/>
        </authorList>
    </citation>
    <scope>NUCLEOTIDE SEQUENCE</scope>
    <source>
        <strain evidence="6">CCFEE 5200</strain>
    </source>
</reference>
<dbReference type="InterPro" id="IPR002654">
    <property type="entry name" value="Glyco_trans_25"/>
</dbReference>
<feature type="region of interest" description="Disordered" evidence="4">
    <location>
        <begin position="1"/>
        <end position="34"/>
    </location>
</feature>
<keyword evidence="3" id="KW-0808">Transferase</keyword>
<dbReference type="PANTHER" id="PTHR10730:SF53">
    <property type="entry name" value="GLYCOSYLTRANSFERASE 25 FAMILY MEMBER"/>
    <property type="match status" value="1"/>
</dbReference>
<evidence type="ECO:0000256" key="2">
    <source>
        <dbReference type="ARBA" id="ARBA00022676"/>
    </source>
</evidence>
<accession>A0AAN6H602</accession>
<evidence type="ECO:0008006" key="8">
    <source>
        <dbReference type="Google" id="ProtNLM"/>
    </source>
</evidence>
<dbReference type="Proteomes" id="UP001175353">
    <property type="component" value="Unassembled WGS sequence"/>
</dbReference>
<keyword evidence="5" id="KW-1133">Transmembrane helix</keyword>
<feature type="region of interest" description="Disordered" evidence="4">
    <location>
        <begin position="199"/>
        <end position="220"/>
    </location>
</feature>
<keyword evidence="2" id="KW-0328">Glycosyltransferase</keyword>
<protein>
    <recommendedName>
        <fullName evidence="8">Glycosyltransferase family 25 protein</fullName>
    </recommendedName>
</protein>
<proteinExistence type="inferred from homology"/>
<feature type="transmembrane region" description="Helical" evidence="5">
    <location>
        <begin position="39"/>
        <end position="61"/>
    </location>
</feature>
<keyword evidence="5" id="KW-0812">Transmembrane</keyword>
<comment type="similarity">
    <text evidence="1">Belongs to the glycosyltransferase 25 family.</text>
</comment>
<keyword evidence="7" id="KW-1185">Reference proteome</keyword>
<name>A0AAN6H602_9PEZI</name>
<dbReference type="CDD" id="cd06532">
    <property type="entry name" value="Glyco_transf_25"/>
    <property type="match status" value="1"/>
</dbReference>
<sequence length="426" mass="47929">MFGRDQPYGAPHQQADSLLPRDHDAEGEPEKSPMSRNFVSLRTVLVGTGSILVLLLLLLGLGRSKVTRFIPSSTGNDGSLQNFQNATLGFQHIFAINLPSRTDHRDQFSLAAHFTGLRVEYVDGVTEVDERGLPPGGEEIKSKGVRGSWRAHMNVLRMIVEQNITTALVFEDDTDWDIRIKSQMQDFARASRLLTQPRQGTTDQYLDPTFPRPTENSHEVQEFDITTDTTTTPTTSPYGDVARWDLLWLGHCGNKFPPANSKTTPLGRAVIYDDETVPEKQRIDPQFGDKQLVQQYPEHTRVVSRAHETTCTLAYAITLPAARRFLYELAMVKMTAATDIMFRDMCDGLADRPMQSCFSVQPELFQMHRPVGRISKQTDIGDAGGAYFDTAYTANIRWSTRVNFPKLVYGDTNYTDSFPDRRTKVG</sequence>
<dbReference type="AlphaFoldDB" id="A0AAN6H602"/>
<dbReference type="InterPro" id="IPR050757">
    <property type="entry name" value="Collagen_mod_GT25"/>
</dbReference>
<evidence type="ECO:0000256" key="1">
    <source>
        <dbReference type="ARBA" id="ARBA00006721"/>
    </source>
</evidence>
<dbReference type="PANTHER" id="PTHR10730">
    <property type="entry name" value="PROCOLLAGEN-LYSINE,2-OXOGLUTARATE 5-DIOXYGENASE/GLYCOSYLTRANSFERASE 25 FAMILY MEMBER"/>
    <property type="match status" value="1"/>
</dbReference>
<dbReference type="EMBL" id="JAUJLE010000406">
    <property type="protein sequence ID" value="KAK0957403.1"/>
    <property type="molecule type" value="Genomic_DNA"/>
</dbReference>
<organism evidence="6 7">
    <name type="scientific">Friedmanniomyces endolithicus</name>
    <dbReference type="NCBI Taxonomy" id="329885"/>
    <lineage>
        <taxon>Eukaryota</taxon>
        <taxon>Fungi</taxon>
        <taxon>Dikarya</taxon>
        <taxon>Ascomycota</taxon>
        <taxon>Pezizomycotina</taxon>
        <taxon>Dothideomycetes</taxon>
        <taxon>Dothideomycetidae</taxon>
        <taxon>Mycosphaerellales</taxon>
        <taxon>Teratosphaeriaceae</taxon>
        <taxon>Friedmanniomyces</taxon>
    </lineage>
</organism>
<feature type="compositionally biased region" description="Basic and acidic residues" evidence="4">
    <location>
        <begin position="19"/>
        <end position="33"/>
    </location>
</feature>
<evidence type="ECO:0000313" key="7">
    <source>
        <dbReference type="Proteomes" id="UP001175353"/>
    </source>
</evidence>
<evidence type="ECO:0000256" key="5">
    <source>
        <dbReference type="SAM" id="Phobius"/>
    </source>
</evidence>
<evidence type="ECO:0000313" key="6">
    <source>
        <dbReference type="EMBL" id="KAK0957403.1"/>
    </source>
</evidence>
<dbReference type="GO" id="GO:0016740">
    <property type="term" value="F:transferase activity"/>
    <property type="evidence" value="ECO:0007669"/>
    <property type="project" value="UniProtKB-KW"/>
</dbReference>
<evidence type="ECO:0000256" key="4">
    <source>
        <dbReference type="SAM" id="MobiDB-lite"/>
    </source>
</evidence>
<keyword evidence="5" id="KW-0472">Membrane</keyword>